<accession>A0AA36MW85</accession>
<evidence type="ECO:0000313" key="2">
    <source>
        <dbReference type="EMBL" id="CAJ1386027.1"/>
    </source>
</evidence>
<evidence type="ECO:0000256" key="1">
    <source>
        <dbReference type="SAM" id="MobiDB-lite"/>
    </source>
</evidence>
<gene>
    <name evidence="2" type="ORF">EVOR1521_LOCUS12492</name>
</gene>
<evidence type="ECO:0000313" key="3">
    <source>
        <dbReference type="Proteomes" id="UP001178507"/>
    </source>
</evidence>
<comment type="caution">
    <text evidence="2">The sequence shown here is derived from an EMBL/GenBank/DDBJ whole genome shotgun (WGS) entry which is preliminary data.</text>
</comment>
<feature type="region of interest" description="Disordered" evidence="1">
    <location>
        <begin position="53"/>
        <end position="82"/>
    </location>
</feature>
<dbReference type="EMBL" id="CAUJNA010001321">
    <property type="protein sequence ID" value="CAJ1386027.1"/>
    <property type="molecule type" value="Genomic_DNA"/>
</dbReference>
<organism evidence="2 3">
    <name type="scientific">Effrenium voratum</name>
    <dbReference type="NCBI Taxonomy" id="2562239"/>
    <lineage>
        <taxon>Eukaryota</taxon>
        <taxon>Sar</taxon>
        <taxon>Alveolata</taxon>
        <taxon>Dinophyceae</taxon>
        <taxon>Suessiales</taxon>
        <taxon>Symbiodiniaceae</taxon>
        <taxon>Effrenium</taxon>
    </lineage>
</organism>
<dbReference type="Proteomes" id="UP001178507">
    <property type="component" value="Unassembled WGS sequence"/>
</dbReference>
<keyword evidence="3" id="KW-1185">Reference proteome</keyword>
<feature type="compositionally biased region" description="Basic and acidic residues" evidence="1">
    <location>
        <begin position="71"/>
        <end position="82"/>
    </location>
</feature>
<reference evidence="2" key="1">
    <citation type="submission" date="2023-08" db="EMBL/GenBank/DDBJ databases">
        <authorList>
            <person name="Chen Y."/>
            <person name="Shah S."/>
            <person name="Dougan E. K."/>
            <person name="Thang M."/>
            <person name="Chan C."/>
        </authorList>
    </citation>
    <scope>NUCLEOTIDE SEQUENCE</scope>
</reference>
<dbReference type="AlphaFoldDB" id="A0AA36MW85"/>
<sequence>MINADWVQDRERALQDEILQLRSRLSSYESAREHAAGLLPRMEQMAATWTKRTRCAGGTHRPRNLVTEPLGPHDLRGQDSPHCKIKEPWPARSSLTRRKVSTPRRACQQDRLLQHLKKAMPPLCLLSDVFAHLRASGCLSAVLTEGTFHDIDAQKTLGTIVNAFHAAAPNLQGLSTLLLSLHEELSRQSTGLDGSISPGASGLASMGSEISMEDGALPIP</sequence>
<name>A0AA36MW85_9DINO</name>
<proteinExistence type="predicted"/>
<protein>
    <submittedName>
        <fullName evidence="2">Uncharacterized protein</fullName>
    </submittedName>
</protein>